<dbReference type="KEGG" id="mme:Marme_2436"/>
<dbReference type="EMBL" id="CP002583">
    <property type="protein sequence ID" value="ADZ91668.1"/>
    <property type="molecule type" value="Genomic_DNA"/>
</dbReference>
<dbReference type="SUPFAM" id="SSF53474">
    <property type="entry name" value="alpha/beta-Hydrolases"/>
    <property type="match status" value="1"/>
</dbReference>
<organism evidence="2 3">
    <name type="scientific">Marinomonas mediterranea (strain ATCC 700492 / JCM 21426 / NBRC 103028 / MMB-1)</name>
    <dbReference type="NCBI Taxonomy" id="717774"/>
    <lineage>
        <taxon>Bacteria</taxon>
        <taxon>Pseudomonadati</taxon>
        <taxon>Pseudomonadota</taxon>
        <taxon>Gammaproteobacteria</taxon>
        <taxon>Oceanospirillales</taxon>
        <taxon>Oceanospirillaceae</taxon>
        <taxon>Marinomonas</taxon>
    </lineage>
</organism>
<evidence type="ECO:0000313" key="2">
    <source>
        <dbReference type="EMBL" id="ADZ91668.1"/>
    </source>
</evidence>
<gene>
    <name evidence="2" type="ordered locus">Marme_2436</name>
</gene>
<evidence type="ECO:0000313" key="3">
    <source>
        <dbReference type="Proteomes" id="UP000001062"/>
    </source>
</evidence>
<dbReference type="PANTHER" id="PTHR46438">
    <property type="entry name" value="ALPHA/BETA-HYDROLASES SUPERFAMILY PROTEIN"/>
    <property type="match status" value="1"/>
</dbReference>
<evidence type="ECO:0000259" key="1">
    <source>
        <dbReference type="Pfam" id="PF12697"/>
    </source>
</evidence>
<dbReference type="Pfam" id="PF12697">
    <property type="entry name" value="Abhydrolase_6"/>
    <property type="match status" value="1"/>
</dbReference>
<dbReference type="PRINTS" id="PR00111">
    <property type="entry name" value="ABHYDROLASE"/>
</dbReference>
<dbReference type="InterPro" id="IPR000073">
    <property type="entry name" value="AB_hydrolase_1"/>
</dbReference>
<dbReference type="OrthoDB" id="7055710at2"/>
<dbReference type="PATRIC" id="fig|717774.3.peg.2519"/>
<dbReference type="STRING" id="717774.Marme_2436"/>
<dbReference type="RefSeq" id="WP_013661572.1">
    <property type="nucleotide sequence ID" value="NC_015276.1"/>
</dbReference>
<feature type="domain" description="AB hydrolase-1" evidence="1">
    <location>
        <begin position="26"/>
        <end position="256"/>
    </location>
</feature>
<protein>
    <submittedName>
        <fullName evidence="2">Alpha/beta hydrolase fold protein</fullName>
    </submittedName>
</protein>
<keyword evidence="2" id="KW-0378">Hydrolase</keyword>
<dbReference type="Proteomes" id="UP000001062">
    <property type="component" value="Chromosome"/>
</dbReference>
<proteinExistence type="predicted"/>
<name>F2JV14_MARM1</name>
<dbReference type="HOGENOM" id="CLU_020336_50_3_6"/>
<keyword evidence="3" id="KW-1185">Reference proteome</keyword>
<dbReference type="eggNOG" id="COG2267">
    <property type="taxonomic scope" value="Bacteria"/>
</dbReference>
<sequence length="271" mass="29879">MTLKTPQRFKSANGLAYVVMGQGQPLVLIHGVGLRLEAWLEQMEALSAHFTVYAVDMPGHGSSALMPGCTDIDGYTDEIAAWIDEIIDQPVVIAGHSMGSMIALNYGFRFPKRCRGVIALNSVYRRSDSAKRAVIDRVKSIKEGSVDPDVTAPVKRWFDFPLIGRDVDHARLCTEWLTQVSVEGYQQAYEVFCMNDGPDDKDLAAMNMPALFVTGEGDPNSSPLMSEAMAQRCPHGQLHIVEQAKHMAPMTHPGEINPLLIEFSKRCFSPA</sequence>
<dbReference type="GO" id="GO:0016787">
    <property type="term" value="F:hydrolase activity"/>
    <property type="evidence" value="ECO:0007669"/>
    <property type="project" value="UniProtKB-KW"/>
</dbReference>
<dbReference type="AlphaFoldDB" id="F2JV14"/>
<reference evidence="2 3" key="1">
    <citation type="journal article" date="2012" name="Stand. Genomic Sci.">
        <title>Complete genome sequence of the melanogenic marine bacterium Marinomonas mediterranea type strain (MMB-1(T)).</title>
        <authorList>
            <person name="Lucas-Elio P."/>
            <person name="Goodwin L."/>
            <person name="Woyke T."/>
            <person name="Pitluck S."/>
            <person name="Nolan M."/>
            <person name="Kyrpides N.C."/>
            <person name="Detter J.C."/>
            <person name="Copeland A."/>
            <person name="Teshima H."/>
            <person name="Bruce D."/>
            <person name="Detter C."/>
            <person name="Tapia R."/>
            <person name="Han S."/>
            <person name="Land M.L."/>
            <person name="Ivanova N."/>
            <person name="Mikhailova N."/>
            <person name="Johnston A.W."/>
            <person name="Sanchez-Amat A."/>
        </authorList>
    </citation>
    <scope>NUCLEOTIDE SEQUENCE [LARGE SCALE GENOMIC DNA]</scope>
    <source>
        <strain evidence="3">ATCC 700492 / JCM 21426 / NBRC 103028 / MMB-1</strain>
    </source>
</reference>
<accession>F2JV14</accession>
<dbReference type="InterPro" id="IPR029058">
    <property type="entry name" value="AB_hydrolase_fold"/>
</dbReference>
<dbReference type="Gene3D" id="3.40.50.1820">
    <property type="entry name" value="alpha/beta hydrolase"/>
    <property type="match status" value="1"/>
</dbReference>